<dbReference type="SUPFAM" id="SSF53067">
    <property type="entry name" value="Actin-like ATPase domain"/>
    <property type="match status" value="2"/>
</dbReference>
<organism evidence="8">
    <name type="scientific">candidate division WOR-3 bacterium</name>
    <dbReference type="NCBI Taxonomy" id="2052148"/>
    <lineage>
        <taxon>Bacteria</taxon>
        <taxon>Bacteria division WOR-3</taxon>
    </lineage>
</organism>
<dbReference type="GO" id="GO:0009898">
    <property type="term" value="C:cytoplasmic side of plasma membrane"/>
    <property type="evidence" value="ECO:0007669"/>
    <property type="project" value="UniProtKB-UniRule"/>
</dbReference>
<dbReference type="EMBL" id="DRTV01000265">
    <property type="protein sequence ID" value="HHF58523.1"/>
    <property type="molecule type" value="Genomic_DNA"/>
</dbReference>
<dbReference type="HAMAP" id="MF_02033">
    <property type="entry name" value="FtsA"/>
    <property type="match status" value="1"/>
</dbReference>
<evidence type="ECO:0000259" key="7">
    <source>
        <dbReference type="SMART" id="SM00842"/>
    </source>
</evidence>
<comment type="subunit">
    <text evidence="5">Self-interacts. Interacts with FtsZ.</text>
</comment>
<keyword evidence="3 5" id="KW-0472">Membrane</keyword>
<evidence type="ECO:0000256" key="1">
    <source>
        <dbReference type="ARBA" id="ARBA00022475"/>
    </source>
</evidence>
<dbReference type="GO" id="GO:0043093">
    <property type="term" value="P:FtsZ-dependent cytokinesis"/>
    <property type="evidence" value="ECO:0007669"/>
    <property type="project" value="UniProtKB-UniRule"/>
</dbReference>
<dbReference type="InterPro" id="IPR043129">
    <property type="entry name" value="ATPase_NBD"/>
</dbReference>
<accession>A0A7C5I514</accession>
<dbReference type="Proteomes" id="UP000886014">
    <property type="component" value="Unassembled WGS sequence"/>
</dbReference>
<dbReference type="InterPro" id="IPR003494">
    <property type="entry name" value="SHS2_FtsA"/>
</dbReference>
<keyword evidence="4 5" id="KW-0131">Cell cycle</keyword>
<dbReference type="PIRSF" id="PIRSF003101">
    <property type="entry name" value="FtsA"/>
    <property type="match status" value="1"/>
</dbReference>
<keyword evidence="1 5" id="KW-1003">Cell membrane</keyword>
<keyword evidence="2 5" id="KW-0132">Cell division</keyword>
<dbReference type="InterPro" id="IPR020823">
    <property type="entry name" value="Cell_div_FtsA"/>
</dbReference>
<gene>
    <name evidence="5 8" type="primary">ftsA</name>
    <name evidence="8" type="ORF">ENL41_03765</name>
</gene>
<evidence type="ECO:0000256" key="5">
    <source>
        <dbReference type="HAMAP-Rule" id="MF_02033"/>
    </source>
</evidence>
<dbReference type="PANTHER" id="PTHR32432:SF4">
    <property type="entry name" value="CELL DIVISION PROTEIN FTSA"/>
    <property type="match status" value="1"/>
</dbReference>
<comment type="function">
    <text evidence="5 6">Cell division protein that is involved in the assembly of the Z ring. May serve as a membrane anchor for the Z ring.</text>
</comment>
<evidence type="ECO:0000313" key="8">
    <source>
        <dbReference type="EMBL" id="HHF58523.1"/>
    </source>
</evidence>
<comment type="subcellular location">
    <subcellularLocation>
        <location evidence="5">Cell membrane</location>
        <topology evidence="5">Peripheral membrane protein</topology>
        <orientation evidence="5">Cytoplasmic side</orientation>
    </subcellularLocation>
    <text evidence="5">Localizes to the Z ring in an FtsZ-dependent manner. Targeted to the membrane through a conserved C-terminal amphipathic helix.</text>
</comment>
<dbReference type="Gene3D" id="3.30.420.40">
    <property type="match status" value="1"/>
</dbReference>
<name>A0A7C5I514_UNCW3</name>
<dbReference type="AlphaFoldDB" id="A0A7C5I514"/>
<dbReference type="Pfam" id="PF14450">
    <property type="entry name" value="FtsA"/>
    <property type="match status" value="1"/>
</dbReference>
<evidence type="ECO:0000256" key="6">
    <source>
        <dbReference type="PIRNR" id="PIRNR003101"/>
    </source>
</evidence>
<dbReference type="CDD" id="cd24048">
    <property type="entry name" value="ASKHA_NBD_FtsA"/>
    <property type="match status" value="1"/>
</dbReference>
<evidence type="ECO:0000256" key="3">
    <source>
        <dbReference type="ARBA" id="ARBA00023136"/>
    </source>
</evidence>
<dbReference type="InterPro" id="IPR050696">
    <property type="entry name" value="FtsA/MreB"/>
</dbReference>
<dbReference type="SMART" id="SM00842">
    <property type="entry name" value="FtsA"/>
    <property type="match status" value="1"/>
</dbReference>
<feature type="domain" description="SHS2" evidence="7">
    <location>
        <begin position="6"/>
        <end position="195"/>
    </location>
</feature>
<dbReference type="NCBIfam" id="TIGR01174">
    <property type="entry name" value="ftsA"/>
    <property type="match status" value="1"/>
</dbReference>
<comment type="caution">
    <text evidence="8">The sequence shown here is derived from an EMBL/GenBank/DDBJ whole genome shotgun (WGS) entry which is preliminary data.</text>
</comment>
<evidence type="ECO:0000256" key="2">
    <source>
        <dbReference type="ARBA" id="ARBA00022618"/>
    </source>
</evidence>
<dbReference type="PANTHER" id="PTHR32432">
    <property type="entry name" value="CELL DIVISION PROTEIN FTSA-RELATED"/>
    <property type="match status" value="1"/>
</dbReference>
<protein>
    <recommendedName>
        <fullName evidence="5 6">Cell division protein FtsA</fullName>
    </recommendedName>
</protein>
<dbReference type="GO" id="GO:0032153">
    <property type="term" value="C:cell division site"/>
    <property type="evidence" value="ECO:0007669"/>
    <property type="project" value="UniProtKB-UniRule"/>
</dbReference>
<reference evidence="8" key="1">
    <citation type="journal article" date="2020" name="mSystems">
        <title>Genome- and Community-Level Interaction Insights into Carbon Utilization and Element Cycling Functions of Hydrothermarchaeota in Hydrothermal Sediment.</title>
        <authorList>
            <person name="Zhou Z."/>
            <person name="Liu Y."/>
            <person name="Xu W."/>
            <person name="Pan J."/>
            <person name="Luo Z.H."/>
            <person name="Li M."/>
        </authorList>
    </citation>
    <scope>NUCLEOTIDE SEQUENCE [LARGE SCALE GENOMIC DNA]</scope>
    <source>
        <strain evidence="8">HyVt-94</strain>
    </source>
</reference>
<sequence length="405" mass="44703">MDKKIWCGVDFGSSKVGTIIGEIQEGDIRILGFSFEETDGIKEGEIINLGKTVDALQKAVSRAKEQAKVEVKDVIVGITGSHIEGKVSQGFVAVGKGRESGEISEQHVAQAIENSKTIQLAQDQEIIQVIPNSFRVDHREGIKEPVGMLGVRLDANTYIIAANSTSLRNYELALTKAGLRRAAFYFQPIAASYAVLDEEEKESGVVLADIGKDTTDIVVWYQNEVIHTAVIPIGGDFITHDISIVLKIQKKIAEKLKMDHGHAYPDIAPEEEILVELSRGKTKKVNKKELAEIIEARVSQIMNHIKREITSTEYRDRLASGIVLTGGTSLLPGIDTLAEEILDLPVSIGEVNIAHDYSSNPRFASLFGLLYIVRHLTPHKPTKGVKSKEIKNALKKMWEFLKENM</sequence>
<proteinExistence type="inferred from homology"/>
<evidence type="ECO:0000256" key="4">
    <source>
        <dbReference type="ARBA" id="ARBA00023306"/>
    </source>
</evidence>
<comment type="similarity">
    <text evidence="5 6">Belongs to the FtsA/MreB family.</text>
</comment>
<dbReference type="Pfam" id="PF02491">
    <property type="entry name" value="SHS2_FTSA"/>
    <property type="match status" value="1"/>
</dbReference>